<proteinExistence type="predicted"/>
<evidence type="ECO:0000256" key="7">
    <source>
        <dbReference type="ARBA" id="ARBA00023065"/>
    </source>
</evidence>
<feature type="transmembrane region" description="Helical" evidence="9">
    <location>
        <begin position="6"/>
        <end position="26"/>
    </location>
</feature>
<dbReference type="EMBL" id="UINC01127189">
    <property type="protein sequence ID" value="SVD06143.1"/>
    <property type="molecule type" value="Genomic_DNA"/>
</dbReference>
<dbReference type="AlphaFoldDB" id="A0A382S8C6"/>
<keyword evidence="8 9" id="KW-0472">Membrane</keyword>
<dbReference type="Pfam" id="PF03030">
    <property type="entry name" value="H_PPase"/>
    <property type="match status" value="1"/>
</dbReference>
<protein>
    <recommendedName>
        <fullName evidence="11">H(+)-exporting diphosphatase</fullName>
    </recommendedName>
</protein>
<evidence type="ECO:0000256" key="8">
    <source>
        <dbReference type="ARBA" id="ARBA00023136"/>
    </source>
</evidence>
<comment type="subcellular location">
    <subcellularLocation>
        <location evidence="1">Endomembrane system</location>
        <topology evidence="1">Multi-pass membrane protein</topology>
    </subcellularLocation>
</comment>
<organism evidence="10">
    <name type="scientific">marine metagenome</name>
    <dbReference type="NCBI Taxonomy" id="408172"/>
    <lineage>
        <taxon>unclassified sequences</taxon>
        <taxon>metagenomes</taxon>
        <taxon>ecological metagenomes</taxon>
    </lineage>
</organism>
<evidence type="ECO:0000256" key="6">
    <source>
        <dbReference type="ARBA" id="ARBA00022989"/>
    </source>
</evidence>
<evidence type="ECO:0000256" key="9">
    <source>
        <dbReference type="SAM" id="Phobius"/>
    </source>
</evidence>
<dbReference type="GO" id="GO:0016020">
    <property type="term" value="C:membrane"/>
    <property type="evidence" value="ECO:0007669"/>
    <property type="project" value="InterPro"/>
</dbReference>
<dbReference type="GO" id="GO:0004427">
    <property type="term" value="F:inorganic diphosphate phosphatase activity"/>
    <property type="evidence" value="ECO:0007669"/>
    <property type="project" value="InterPro"/>
</dbReference>
<dbReference type="InterPro" id="IPR004131">
    <property type="entry name" value="PPase-energised_H-pump"/>
</dbReference>
<gene>
    <name evidence="10" type="ORF">METZ01_LOCUS358997</name>
</gene>
<feature type="transmembrane region" description="Helical" evidence="9">
    <location>
        <begin position="60"/>
        <end position="77"/>
    </location>
</feature>
<evidence type="ECO:0000313" key="10">
    <source>
        <dbReference type="EMBL" id="SVD06143.1"/>
    </source>
</evidence>
<evidence type="ECO:0000256" key="5">
    <source>
        <dbReference type="ARBA" id="ARBA00022967"/>
    </source>
</evidence>
<dbReference type="GO" id="GO:0012505">
    <property type="term" value="C:endomembrane system"/>
    <property type="evidence" value="ECO:0007669"/>
    <property type="project" value="UniProtKB-SubCell"/>
</dbReference>
<keyword evidence="3 9" id="KW-0812">Transmembrane</keyword>
<feature type="non-terminal residue" evidence="10">
    <location>
        <position position="78"/>
    </location>
</feature>
<keyword evidence="4" id="KW-0460">Magnesium</keyword>
<sequence length="78" mass="8811">MNNLSPGFILLLIILSGFLALLYGYITRKQILNSESGNKKMKEVAEAIQIGARAYLNRQYKTIFLVGLVILFIIIFAF</sequence>
<dbReference type="GO" id="GO:0009678">
    <property type="term" value="F:diphosphate hydrolysis-driven proton transmembrane transporter activity"/>
    <property type="evidence" value="ECO:0007669"/>
    <property type="project" value="InterPro"/>
</dbReference>
<evidence type="ECO:0008006" key="11">
    <source>
        <dbReference type="Google" id="ProtNLM"/>
    </source>
</evidence>
<keyword evidence="6 9" id="KW-1133">Transmembrane helix</keyword>
<accession>A0A382S8C6</accession>
<keyword evidence="7" id="KW-0406">Ion transport</keyword>
<evidence type="ECO:0000256" key="3">
    <source>
        <dbReference type="ARBA" id="ARBA00022692"/>
    </source>
</evidence>
<reference evidence="10" key="1">
    <citation type="submission" date="2018-05" db="EMBL/GenBank/DDBJ databases">
        <authorList>
            <person name="Lanie J.A."/>
            <person name="Ng W.-L."/>
            <person name="Kazmierczak K.M."/>
            <person name="Andrzejewski T.M."/>
            <person name="Davidsen T.M."/>
            <person name="Wayne K.J."/>
            <person name="Tettelin H."/>
            <person name="Glass J.I."/>
            <person name="Rusch D."/>
            <person name="Podicherti R."/>
            <person name="Tsui H.-C.T."/>
            <person name="Winkler M.E."/>
        </authorList>
    </citation>
    <scope>NUCLEOTIDE SEQUENCE</scope>
</reference>
<keyword evidence="5" id="KW-1278">Translocase</keyword>
<evidence type="ECO:0000256" key="2">
    <source>
        <dbReference type="ARBA" id="ARBA00022448"/>
    </source>
</evidence>
<keyword evidence="2" id="KW-0813">Transport</keyword>
<name>A0A382S8C6_9ZZZZ</name>
<evidence type="ECO:0000256" key="1">
    <source>
        <dbReference type="ARBA" id="ARBA00004127"/>
    </source>
</evidence>
<evidence type="ECO:0000256" key="4">
    <source>
        <dbReference type="ARBA" id="ARBA00022842"/>
    </source>
</evidence>